<feature type="domain" description="MYND-type" evidence="6">
    <location>
        <begin position="96"/>
        <end position="136"/>
    </location>
</feature>
<proteinExistence type="predicted"/>
<dbReference type="AlphaFoldDB" id="A0A371DEA5"/>
<evidence type="ECO:0000256" key="5">
    <source>
        <dbReference type="SAM" id="MobiDB-lite"/>
    </source>
</evidence>
<reference evidence="7 8" key="1">
    <citation type="journal article" date="2018" name="Biotechnol. Biofuels">
        <title>Integrative visual omics of the white-rot fungus Polyporus brumalis exposes the biotechnological potential of its oxidative enzymes for delignifying raw plant biomass.</title>
        <authorList>
            <person name="Miyauchi S."/>
            <person name="Rancon A."/>
            <person name="Drula E."/>
            <person name="Hage H."/>
            <person name="Chaduli D."/>
            <person name="Favel A."/>
            <person name="Grisel S."/>
            <person name="Henrissat B."/>
            <person name="Herpoel-Gimbert I."/>
            <person name="Ruiz-Duenas F.J."/>
            <person name="Chevret D."/>
            <person name="Hainaut M."/>
            <person name="Lin J."/>
            <person name="Wang M."/>
            <person name="Pangilinan J."/>
            <person name="Lipzen A."/>
            <person name="Lesage-Meessen L."/>
            <person name="Navarro D."/>
            <person name="Riley R."/>
            <person name="Grigoriev I.V."/>
            <person name="Zhou S."/>
            <person name="Raouche S."/>
            <person name="Rosso M.N."/>
        </authorList>
    </citation>
    <scope>NUCLEOTIDE SEQUENCE [LARGE SCALE GENOMIC DNA]</scope>
    <source>
        <strain evidence="7 8">BRFM 1820</strain>
    </source>
</reference>
<accession>A0A371DEA5</accession>
<keyword evidence="2 4" id="KW-0863">Zinc-finger</keyword>
<dbReference type="EMBL" id="KZ857397">
    <property type="protein sequence ID" value="RDX50874.1"/>
    <property type="molecule type" value="Genomic_DNA"/>
</dbReference>
<dbReference type="Gene3D" id="6.10.140.2220">
    <property type="match status" value="1"/>
</dbReference>
<dbReference type="GO" id="GO:0008270">
    <property type="term" value="F:zinc ion binding"/>
    <property type="evidence" value="ECO:0007669"/>
    <property type="project" value="UniProtKB-KW"/>
</dbReference>
<dbReference type="PROSITE" id="PS50865">
    <property type="entry name" value="ZF_MYND_2"/>
    <property type="match status" value="1"/>
</dbReference>
<keyword evidence="8" id="KW-1185">Reference proteome</keyword>
<name>A0A371DEA5_9APHY</name>
<organism evidence="7 8">
    <name type="scientific">Lentinus brumalis</name>
    <dbReference type="NCBI Taxonomy" id="2498619"/>
    <lineage>
        <taxon>Eukaryota</taxon>
        <taxon>Fungi</taxon>
        <taxon>Dikarya</taxon>
        <taxon>Basidiomycota</taxon>
        <taxon>Agaricomycotina</taxon>
        <taxon>Agaricomycetes</taxon>
        <taxon>Polyporales</taxon>
        <taxon>Polyporaceae</taxon>
        <taxon>Lentinus</taxon>
    </lineage>
</organism>
<evidence type="ECO:0000313" key="8">
    <source>
        <dbReference type="Proteomes" id="UP000256964"/>
    </source>
</evidence>
<dbReference type="OrthoDB" id="2734765at2759"/>
<keyword evidence="3" id="KW-0862">Zinc</keyword>
<protein>
    <recommendedName>
        <fullName evidence="6">MYND-type domain-containing protein</fullName>
    </recommendedName>
</protein>
<gene>
    <name evidence="7" type="ORF">OH76DRAFT_1471260</name>
</gene>
<evidence type="ECO:0000256" key="4">
    <source>
        <dbReference type="PROSITE-ProRule" id="PRU00134"/>
    </source>
</evidence>
<dbReference type="Pfam" id="PF01753">
    <property type="entry name" value="zf-MYND"/>
    <property type="match status" value="1"/>
</dbReference>
<evidence type="ECO:0000313" key="7">
    <source>
        <dbReference type="EMBL" id="RDX50874.1"/>
    </source>
</evidence>
<dbReference type="InterPro" id="IPR002893">
    <property type="entry name" value="Znf_MYND"/>
</dbReference>
<dbReference type="Proteomes" id="UP000256964">
    <property type="component" value="Unassembled WGS sequence"/>
</dbReference>
<dbReference type="STRING" id="139420.A0A371DEA5"/>
<sequence length="405" mass="45338">MEHNHSQGQRPPDSEDDSQHARAFHRSIPAALQNRVQPPNPTDEDDSPGHVQVVRPTTTVALQNDEQPPDPTHEDGQVPCPSTTIAQRNQDPATYCHSCGAQGQKVRRCGGCSVACYCSKECQKKAWPIHNFRGWCRPSNLQDAESNEEYGDTPQEYRLQSLTESPFTTRIAAINSFQKFKAHHHVASKVMIDAAAYLLADGGHFEDLQAGAPHVAVFHMVPRHGDPDLGRSWALRSFDIRPIDYWTKQYPGIKPSMPSTLAGHKAVAEAYRNEFGSRYSATLITAYHILDNVYDFGHRLVLTPSDPGLLTEQPVPDALRDLINLCLFAINHDIVLPTPSLEDKIFITSASEPIVNHRTKTRKVRRVQRTLDTVYGRLIKAGYPPKSTLSTTQMMNLLERIYPPI</sequence>
<evidence type="ECO:0000256" key="3">
    <source>
        <dbReference type="ARBA" id="ARBA00022833"/>
    </source>
</evidence>
<feature type="region of interest" description="Disordered" evidence="5">
    <location>
        <begin position="1"/>
        <end position="85"/>
    </location>
</feature>
<dbReference type="SUPFAM" id="SSF144232">
    <property type="entry name" value="HIT/MYND zinc finger-like"/>
    <property type="match status" value="1"/>
</dbReference>
<feature type="compositionally biased region" description="Polar residues" evidence="5">
    <location>
        <begin position="55"/>
        <end position="66"/>
    </location>
</feature>
<evidence type="ECO:0000256" key="2">
    <source>
        <dbReference type="ARBA" id="ARBA00022771"/>
    </source>
</evidence>
<evidence type="ECO:0000259" key="6">
    <source>
        <dbReference type="PROSITE" id="PS50865"/>
    </source>
</evidence>
<evidence type="ECO:0000256" key="1">
    <source>
        <dbReference type="ARBA" id="ARBA00022723"/>
    </source>
</evidence>
<keyword evidence="1" id="KW-0479">Metal-binding</keyword>